<keyword evidence="1" id="KW-0805">Transcription regulation</keyword>
<dbReference type="SUPFAM" id="SSF51306">
    <property type="entry name" value="LexA/Signal peptidase"/>
    <property type="match status" value="1"/>
</dbReference>
<keyword evidence="2" id="KW-0238">DNA-binding</keyword>
<dbReference type="InterPro" id="IPR039418">
    <property type="entry name" value="LexA-like"/>
</dbReference>
<dbReference type="SUPFAM" id="SSF47413">
    <property type="entry name" value="lambda repressor-like DNA-binding domains"/>
    <property type="match status" value="1"/>
</dbReference>
<dbReference type="InterPro" id="IPR036286">
    <property type="entry name" value="LexA/Signal_pep-like_sf"/>
</dbReference>
<keyword evidence="3" id="KW-0804">Transcription</keyword>
<reference evidence="5 6" key="1">
    <citation type="submission" date="2021-04" db="EMBL/GenBank/DDBJ databases">
        <title>The complete genome sequence of Neokomagataea sp. TBRC 2177.</title>
        <authorList>
            <person name="Charoenyingcharoen P."/>
            <person name="Yukphan P."/>
        </authorList>
    </citation>
    <scope>NUCLEOTIDE SEQUENCE [LARGE SCALE GENOMIC DNA]</scope>
    <source>
        <strain evidence="5 6">TBRC 2177</strain>
    </source>
</reference>
<name>A0ABS5E6J5_9PROT</name>
<evidence type="ECO:0000313" key="5">
    <source>
        <dbReference type="EMBL" id="MBR0559533.1"/>
    </source>
</evidence>
<dbReference type="CDD" id="cd06529">
    <property type="entry name" value="S24_LexA-like"/>
    <property type="match status" value="1"/>
</dbReference>
<keyword evidence="6" id="KW-1185">Reference proteome</keyword>
<protein>
    <submittedName>
        <fullName evidence="5">LexA family transcriptional regulator</fullName>
    </submittedName>
</protein>
<dbReference type="InterPro" id="IPR015927">
    <property type="entry name" value="Peptidase_S24_S26A/B/C"/>
</dbReference>
<evidence type="ECO:0000313" key="6">
    <source>
        <dbReference type="Proteomes" id="UP000677812"/>
    </source>
</evidence>
<dbReference type="InterPro" id="IPR001387">
    <property type="entry name" value="Cro/C1-type_HTH"/>
</dbReference>
<sequence>MNCEAEMRTERLKQAIKAAGGNDTVAARAGIGTTTVSGYQNGKEWKLANVEKLASACNVSLQWLLFGDVGGMRENTLDANPNIPKVNNNDASISGAVKTIPGYNIEMSAGYGFLPDTSIEEVSFSLSTSAFPPELLLPNRKLIGVRAKGDSMEPYICSGDVIVLDLNDKELFTGGVFALRIGEQLLVKRLIVKINGNISVVSDNPRYPAEELSAAELRQMSEDSGSPMSIIGRVVWRMGMTIS</sequence>
<evidence type="ECO:0000256" key="2">
    <source>
        <dbReference type="ARBA" id="ARBA00023125"/>
    </source>
</evidence>
<dbReference type="RefSeq" id="WP_211681133.1">
    <property type="nucleotide sequence ID" value="NZ_JAGRQH010000003.1"/>
</dbReference>
<dbReference type="Pfam" id="PF00717">
    <property type="entry name" value="Peptidase_S24"/>
    <property type="match status" value="1"/>
</dbReference>
<proteinExistence type="predicted"/>
<comment type="caution">
    <text evidence="5">The sequence shown here is derived from an EMBL/GenBank/DDBJ whole genome shotgun (WGS) entry which is preliminary data.</text>
</comment>
<gene>
    <name evidence="5" type="ORF">KB213_05615</name>
</gene>
<dbReference type="PANTHER" id="PTHR40661:SF3">
    <property type="entry name" value="FELS-1 PROPHAGE TRANSCRIPTIONAL REGULATOR"/>
    <property type="match status" value="1"/>
</dbReference>
<dbReference type="EMBL" id="JAGRQH010000003">
    <property type="protein sequence ID" value="MBR0559533.1"/>
    <property type="molecule type" value="Genomic_DNA"/>
</dbReference>
<dbReference type="Gene3D" id="2.10.109.10">
    <property type="entry name" value="Umud Fragment, subunit A"/>
    <property type="match status" value="1"/>
</dbReference>
<dbReference type="PANTHER" id="PTHR40661">
    <property type="match status" value="1"/>
</dbReference>
<dbReference type="Gene3D" id="1.10.260.40">
    <property type="entry name" value="lambda repressor-like DNA-binding domains"/>
    <property type="match status" value="1"/>
</dbReference>
<dbReference type="Proteomes" id="UP000677812">
    <property type="component" value="Unassembled WGS sequence"/>
</dbReference>
<dbReference type="InterPro" id="IPR010982">
    <property type="entry name" value="Lambda_DNA-bd_dom_sf"/>
</dbReference>
<dbReference type="PROSITE" id="PS50943">
    <property type="entry name" value="HTH_CROC1"/>
    <property type="match status" value="1"/>
</dbReference>
<dbReference type="Pfam" id="PF01381">
    <property type="entry name" value="HTH_3"/>
    <property type="match status" value="1"/>
</dbReference>
<evidence type="ECO:0000259" key="4">
    <source>
        <dbReference type="PROSITE" id="PS50943"/>
    </source>
</evidence>
<evidence type="ECO:0000256" key="1">
    <source>
        <dbReference type="ARBA" id="ARBA00023015"/>
    </source>
</evidence>
<organism evidence="5 6">
    <name type="scientific">Neokomagataea anthophila</name>
    <dbReference type="NCBI Taxonomy" id="2826925"/>
    <lineage>
        <taxon>Bacteria</taxon>
        <taxon>Pseudomonadati</taxon>
        <taxon>Pseudomonadota</taxon>
        <taxon>Alphaproteobacteria</taxon>
        <taxon>Acetobacterales</taxon>
        <taxon>Acetobacteraceae</taxon>
        <taxon>Neokomagataea</taxon>
    </lineage>
</organism>
<evidence type="ECO:0000256" key="3">
    <source>
        <dbReference type="ARBA" id="ARBA00023163"/>
    </source>
</evidence>
<accession>A0ABS5E6J5</accession>
<feature type="domain" description="HTH cro/C1-type" evidence="4">
    <location>
        <begin position="25"/>
        <end position="64"/>
    </location>
</feature>
<dbReference type="CDD" id="cd00093">
    <property type="entry name" value="HTH_XRE"/>
    <property type="match status" value="1"/>
</dbReference>